<dbReference type="SMART" id="SM00328">
    <property type="entry name" value="BPI1"/>
    <property type="match status" value="1"/>
</dbReference>
<dbReference type="InterPro" id="IPR017943">
    <property type="entry name" value="Bactericidal_perm-incr_a/b_dom"/>
</dbReference>
<sequence>MPVRIVMRGLVCWTLVAILIISSDLCTTTNPGMKIRITKKGIDYANDIARGILIQNLRSLRIHDQEFESGKLSCKTSDIKVTNVNYPDSQAYLKPDSNGLQWAITDFGISITADYRAQYRGWWKITNSGWFRADVSGVDLWETVSFGRNGHTGRPTISHSHCSSHIRDVSIRFHGSWSWVINFFKNKIARQIKKSLQPLICHQVANVINGNARSSLAGMEVISRLADSSLVLCNNLVGAPKVTSHYLEAYGKGTFYYKFNRREPPFSPKPLPPWSSNNKEVYFWVTEYSFNTLLYQAHRFGLLKYQGALTKGDSTVDVSLKSASAPVASLTANKLTIDVSTMMEVKVRSPSYPVAKLPTTEVSINFTFEPKISQQNLVGQITSHR</sequence>
<dbReference type="InterPro" id="IPR032942">
    <property type="entry name" value="BPI/LBP/Plunc"/>
</dbReference>
<evidence type="ECO:0000313" key="3">
    <source>
        <dbReference type="EMBL" id="GFR89847.1"/>
    </source>
</evidence>
<evidence type="ECO:0000256" key="1">
    <source>
        <dbReference type="SAM" id="SignalP"/>
    </source>
</evidence>
<keyword evidence="1" id="KW-0732">Signal</keyword>
<dbReference type="EMBL" id="BMAT01001652">
    <property type="protein sequence ID" value="GFR89847.1"/>
    <property type="molecule type" value="Genomic_DNA"/>
</dbReference>
<feature type="chain" id="PRO_5043416535" evidence="1">
    <location>
        <begin position="29"/>
        <end position="385"/>
    </location>
</feature>
<dbReference type="Gene3D" id="3.15.20.10">
    <property type="entry name" value="Bactericidal permeability-increasing protein, domain 2"/>
    <property type="match status" value="2"/>
</dbReference>
<dbReference type="AlphaFoldDB" id="A0AAV4GVC9"/>
<accession>A0AAV4GVC9</accession>
<dbReference type="Proteomes" id="UP000762676">
    <property type="component" value="Unassembled WGS sequence"/>
</dbReference>
<dbReference type="Pfam" id="PF01273">
    <property type="entry name" value="LBP_BPI_CETP"/>
    <property type="match status" value="1"/>
</dbReference>
<comment type="caution">
    <text evidence="3">The sequence shown here is derived from an EMBL/GenBank/DDBJ whole genome shotgun (WGS) entry which is preliminary data.</text>
</comment>
<keyword evidence="4" id="KW-1185">Reference proteome</keyword>
<evidence type="ECO:0000259" key="2">
    <source>
        <dbReference type="SMART" id="SM00328"/>
    </source>
</evidence>
<evidence type="ECO:0000313" key="4">
    <source>
        <dbReference type="Proteomes" id="UP000762676"/>
    </source>
</evidence>
<name>A0AAV4GVC9_9GAST</name>
<dbReference type="PANTHER" id="PTHR10504:SF131">
    <property type="entry name" value="BPI2 DOMAIN-CONTAINING PROTEIN"/>
    <property type="match status" value="1"/>
</dbReference>
<feature type="domain" description="Lipid-binding serum glycoprotein N-terminal" evidence="2">
    <location>
        <begin position="36"/>
        <end position="260"/>
    </location>
</feature>
<dbReference type="Gene3D" id="3.15.10.10">
    <property type="entry name" value="Bactericidal permeability-increasing protein, domain 1"/>
    <property type="match status" value="1"/>
</dbReference>
<dbReference type="SUPFAM" id="SSF55394">
    <property type="entry name" value="Bactericidal permeability-increasing protein, BPI"/>
    <property type="match status" value="2"/>
</dbReference>
<reference evidence="3 4" key="1">
    <citation type="journal article" date="2021" name="Elife">
        <title>Chloroplast acquisition without the gene transfer in kleptoplastic sea slugs, Plakobranchus ocellatus.</title>
        <authorList>
            <person name="Maeda T."/>
            <person name="Takahashi S."/>
            <person name="Yoshida T."/>
            <person name="Shimamura S."/>
            <person name="Takaki Y."/>
            <person name="Nagai Y."/>
            <person name="Toyoda A."/>
            <person name="Suzuki Y."/>
            <person name="Arimoto A."/>
            <person name="Ishii H."/>
            <person name="Satoh N."/>
            <person name="Nishiyama T."/>
            <person name="Hasebe M."/>
            <person name="Maruyama T."/>
            <person name="Minagawa J."/>
            <person name="Obokata J."/>
            <person name="Shigenobu S."/>
        </authorList>
    </citation>
    <scope>NUCLEOTIDE SEQUENCE [LARGE SCALE GENOMIC DNA]</scope>
</reference>
<protein>
    <submittedName>
        <fullName evidence="3">Bactericidal permeability increasing protein</fullName>
    </submittedName>
</protein>
<gene>
    <name evidence="3" type="ORF">ElyMa_000803500</name>
</gene>
<dbReference type="GO" id="GO:0005615">
    <property type="term" value="C:extracellular space"/>
    <property type="evidence" value="ECO:0007669"/>
    <property type="project" value="TreeGrafter"/>
</dbReference>
<organism evidence="3 4">
    <name type="scientific">Elysia marginata</name>
    <dbReference type="NCBI Taxonomy" id="1093978"/>
    <lineage>
        <taxon>Eukaryota</taxon>
        <taxon>Metazoa</taxon>
        <taxon>Spiralia</taxon>
        <taxon>Lophotrochozoa</taxon>
        <taxon>Mollusca</taxon>
        <taxon>Gastropoda</taxon>
        <taxon>Heterobranchia</taxon>
        <taxon>Euthyneura</taxon>
        <taxon>Panpulmonata</taxon>
        <taxon>Sacoglossa</taxon>
        <taxon>Placobranchoidea</taxon>
        <taxon>Plakobranchidae</taxon>
        <taxon>Elysia</taxon>
    </lineage>
</organism>
<proteinExistence type="predicted"/>
<dbReference type="GO" id="GO:0008289">
    <property type="term" value="F:lipid binding"/>
    <property type="evidence" value="ECO:0007669"/>
    <property type="project" value="InterPro"/>
</dbReference>
<dbReference type="InterPro" id="IPR017942">
    <property type="entry name" value="Lipid-bd_serum_glycop_N"/>
</dbReference>
<feature type="signal peptide" evidence="1">
    <location>
        <begin position="1"/>
        <end position="28"/>
    </location>
</feature>
<dbReference type="PANTHER" id="PTHR10504">
    <property type="entry name" value="BACTERICIDAL PERMEABILITY-INCREASING BPI PROTEIN-RELATED"/>
    <property type="match status" value="1"/>
</dbReference>